<dbReference type="GO" id="GO:0009986">
    <property type="term" value="C:cell surface"/>
    <property type="evidence" value="ECO:0007669"/>
    <property type="project" value="UniProtKB-SubCell"/>
</dbReference>
<dbReference type="Proteomes" id="UP000198855">
    <property type="component" value="Unassembled WGS sequence"/>
</dbReference>
<feature type="transmembrane region" description="Helical" evidence="3">
    <location>
        <begin position="20"/>
        <end position="43"/>
    </location>
</feature>
<name>A0A1I2EY17_9BACL</name>
<keyword evidence="3" id="KW-0472">Membrane</keyword>
<dbReference type="NCBIfam" id="TIGR02532">
    <property type="entry name" value="IV_pilin_GFxxxE"/>
    <property type="match status" value="1"/>
</dbReference>
<evidence type="ECO:0000256" key="3">
    <source>
        <dbReference type="SAM" id="Phobius"/>
    </source>
</evidence>
<evidence type="ECO:0000313" key="4">
    <source>
        <dbReference type="EMBL" id="SFE97328.1"/>
    </source>
</evidence>
<sequence length="177" mass="19661">MMKWIRYGTKESGLSLVEVLASLVILSIVSLVLTSFFTNALAYAKGNQSKTVMVNLARNALFYMEKQSFEPIETYFSNPSRTAISCLVSGCDAAVSQLAEDPAVLQQILNPNINGVQYTISVIYQRDMHNNMLHDSDKQNMAEELMPVMVRVERVNGTASARNAAEVEGYIASERVR</sequence>
<organism evidence="4 5">
    <name type="scientific">Paenibacillus catalpae</name>
    <dbReference type="NCBI Taxonomy" id="1045775"/>
    <lineage>
        <taxon>Bacteria</taxon>
        <taxon>Bacillati</taxon>
        <taxon>Bacillota</taxon>
        <taxon>Bacilli</taxon>
        <taxon>Bacillales</taxon>
        <taxon>Paenibacillaceae</taxon>
        <taxon>Paenibacillus</taxon>
    </lineage>
</organism>
<dbReference type="InterPro" id="IPR012902">
    <property type="entry name" value="N_methyl_site"/>
</dbReference>
<dbReference type="Pfam" id="PF07963">
    <property type="entry name" value="N_methyl"/>
    <property type="match status" value="1"/>
</dbReference>
<gene>
    <name evidence="4" type="ORF">SAMN05216378_4556</name>
</gene>
<proteinExistence type="predicted"/>
<comment type="subcellular location">
    <subcellularLocation>
        <location evidence="1">Cell surface</location>
    </subcellularLocation>
</comment>
<dbReference type="OrthoDB" id="2456766at2"/>
<keyword evidence="2" id="KW-0178">Competence</keyword>
<dbReference type="PROSITE" id="PS00409">
    <property type="entry name" value="PROKAR_NTER_METHYL"/>
    <property type="match status" value="1"/>
</dbReference>
<dbReference type="EMBL" id="FOMT01000005">
    <property type="protein sequence ID" value="SFE97328.1"/>
    <property type="molecule type" value="Genomic_DNA"/>
</dbReference>
<accession>A0A1I2EY17</accession>
<keyword evidence="3" id="KW-0812">Transmembrane</keyword>
<protein>
    <submittedName>
        <fullName evidence="4">Prepilin-type N-terminal cleavage/methylation domain-containing protein</fullName>
    </submittedName>
</protein>
<evidence type="ECO:0000313" key="5">
    <source>
        <dbReference type="Proteomes" id="UP000198855"/>
    </source>
</evidence>
<dbReference type="AlphaFoldDB" id="A0A1I2EY17"/>
<dbReference type="STRING" id="1045775.SAMN05216378_4556"/>
<keyword evidence="3" id="KW-1133">Transmembrane helix</keyword>
<evidence type="ECO:0000256" key="1">
    <source>
        <dbReference type="ARBA" id="ARBA00004241"/>
    </source>
</evidence>
<reference evidence="5" key="1">
    <citation type="submission" date="2016-10" db="EMBL/GenBank/DDBJ databases">
        <authorList>
            <person name="Varghese N."/>
            <person name="Submissions S."/>
        </authorList>
    </citation>
    <scope>NUCLEOTIDE SEQUENCE [LARGE SCALE GENOMIC DNA]</scope>
    <source>
        <strain evidence="5">CGMCC 1.10784</strain>
    </source>
</reference>
<dbReference type="RefSeq" id="WP_091188730.1">
    <property type="nucleotide sequence ID" value="NZ_FOMT01000005.1"/>
</dbReference>
<keyword evidence="5" id="KW-1185">Reference proteome</keyword>
<dbReference type="GO" id="GO:0030420">
    <property type="term" value="P:establishment of competence for transformation"/>
    <property type="evidence" value="ECO:0007669"/>
    <property type="project" value="UniProtKB-KW"/>
</dbReference>
<evidence type="ECO:0000256" key="2">
    <source>
        <dbReference type="ARBA" id="ARBA00023287"/>
    </source>
</evidence>